<dbReference type="Proteomes" id="UP000789390">
    <property type="component" value="Unassembled WGS sequence"/>
</dbReference>
<name>A0A8J2R9D3_9CRUS</name>
<organism evidence="1 2">
    <name type="scientific">Daphnia galeata</name>
    <dbReference type="NCBI Taxonomy" id="27404"/>
    <lineage>
        <taxon>Eukaryota</taxon>
        <taxon>Metazoa</taxon>
        <taxon>Ecdysozoa</taxon>
        <taxon>Arthropoda</taxon>
        <taxon>Crustacea</taxon>
        <taxon>Branchiopoda</taxon>
        <taxon>Diplostraca</taxon>
        <taxon>Cladocera</taxon>
        <taxon>Anomopoda</taxon>
        <taxon>Daphniidae</taxon>
        <taxon>Daphnia</taxon>
    </lineage>
</organism>
<reference evidence="1" key="1">
    <citation type="submission" date="2021-11" db="EMBL/GenBank/DDBJ databases">
        <authorList>
            <person name="Schell T."/>
        </authorList>
    </citation>
    <scope>NUCLEOTIDE SEQUENCE</scope>
    <source>
        <strain evidence="1">M5</strain>
    </source>
</reference>
<dbReference type="EMBL" id="CAKKLH010000001">
    <property type="protein sequence ID" value="CAH0098041.1"/>
    <property type="molecule type" value="Genomic_DNA"/>
</dbReference>
<sequence>MILHEALMMMMFDDKVSEKFWTRRDAPGSPSPDIVSYVVNKWIIFQIQFYSSEKIIIDRPVFCSILGTPLLSSFHQYGRANRLEFSI</sequence>
<proteinExistence type="predicted"/>
<evidence type="ECO:0000313" key="2">
    <source>
        <dbReference type="Proteomes" id="UP000789390"/>
    </source>
</evidence>
<keyword evidence="2" id="KW-1185">Reference proteome</keyword>
<gene>
    <name evidence="1" type="ORF">DGAL_LOCUS88</name>
</gene>
<protein>
    <submittedName>
        <fullName evidence="1">Uncharacterized protein</fullName>
    </submittedName>
</protein>
<evidence type="ECO:0000313" key="1">
    <source>
        <dbReference type="EMBL" id="CAH0098041.1"/>
    </source>
</evidence>
<comment type="caution">
    <text evidence="1">The sequence shown here is derived from an EMBL/GenBank/DDBJ whole genome shotgun (WGS) entry which is preliminary data.</text>
</comment>
<dbReference type="AlphaFoldDB" id="A0A8J2R9D3"/>
<accession>A0A8J2R9D3</accession>